<keyword evidence="2 13" id="KW-0813">Transport</keyword>
<accession>A0A1M5W4R5</accession>
<comment type="similarity">
    <text evidence="1 13 14">Belongs to the ATPase B chain family.</text>
</comment>
<keyword evidence="7 13" id="KW-1133">Transmembrane helix</keyword>
<organism evidence="16 17">
    <name type="scientific">Caloranaerobacter azorensis DSM 13643</name>
    <dbReference type="NCBI Taxonomy" id="1121264"/>
    <lineage>
        <taxon>Bacteria</taxon>
        <taxon>Bacillati</taxon>
        <taxon>Bacillota</taxon>
        <taxon>Tissierellia</taxon>
        <taxon>Tissierellales</taxon>
        <taxon>Thermohalobacteraceae</taxon>
        <taxon>Caloranaerobacter</taxon>
    </lineage>
</organism>
<evidence type="ECO:0000256" key="12">
    <source>
        <dbReference type="ARBA" id="ARBA00037847"/>
    </source>
</evidence>
<keyword evidence="9 13" id="KW-0472">Membrane</keyword>
<evidence type="ECO:0000256" key="2">
    <source>
        <dbReference type="ARBA" id="ARBA00022448"/>
    </source>
</evidence>
<dbReference type="InterPro" id="IPR005864">
    <property type="entry name" value="ATP_synth_F0_bsu_bac"/>
</dbReference>
<dbReference type="HAMAP" id="MF_01398">
    <property type="entry name" value="ATP_synth_b_bprime"/>
    <property type="match status" value="1"/>
</dbReference>
<evidence type="ECO:0000256" key="13">
    <source>
        <dbReference type="HAMAP-Rule" id="MF_01398"/>
    </source>
</evidence>
<keyword evidence="8 13" id="KW-0406">Ion transport</keyword>
<evidence type="ECO:0000256" key="11">
    <source>
        <dbReference type="ARBA" id="ARBA00025198"/>
    </source>
</evidence>
<keyword evidence="5 13" id="KW-0812">Transmembrane</keyword>
<feature type="transmembrane region" description="Helical" evidence="13">
    <location>
        <begin position="14"/>
        <end position="33"/>
    </location>
</feature>
<dbReference type="Proteomes" id="UP000183967">
    <property type="component" value="Unassembled WGS sequence"/>
</dbReference>
<comment type="subcellular location">
    <subcellularLocation>
        <location evidence="13">Cell membrane</location>
        <topology evidence="13">Single-pass membrane protein</topology>
    </subcellularLocation>
    <subcellularLocation>
        <location evidence="12">Endomembrane system</location>
        <topology evidence="12">Single-pass membrane protein</topology>
    </subcellularLocation>
</comment>
<keyword evidence="15" id="KW-0175">Coiled coil</keyword>
<dbReference type="CDD" id="cd06503">
    <property type="entry name" value="ATP-synt_Fo_b"/>
    <property type="match status" value="1"/>
</dbReference>
<dbReference type="Pfam" id="PF00430">
    <property type="entry name" value="ATP-synt_B"/>
    <property type="match status" value="1"/>
</dbReference>
<evidence type="ECO:0000256" key="7">
    <source>
        <dbReference type="ARBA" id="ARBA00022989"/>
    </source>
</evidence>
<dbReference type="GO" id="GO:0045259">
    <property type="term" value="C:proton-transporting ATP synthase complex"/>
    <property type="evidence" value="ECO:0007669"/>
    <property type="project" value="UniProtKB-KW"/>
</dbReference>
<gene>
    <name evidence="13" type="primary">atpF</name>
    <name evidence="16" type="ORF">SAMN02745135_02283</name>
</gene>
<dbReference type="InterPro" id="IPR002146">
    <property type="entry name" value="ATP_synth_b/b'su_bac/chlpt"/>
</dbReference>
<dbReference type="GO" id="GO:0046961">
    <property type="term" value="F:proton-transporting ATPase activity, rotational mechanism"/>
    <property type="evidence" value="ECO:0007669"/>
    <property type="project" value="TreeGrafter"/>
</dbReference>
<name>A0A1M5W4R5_9FIRM</name>
<dbReference type="GO" id="GO:0046933">
    <property type="term" value="F:proton-transporting ATP synthase activity, rotational mechanism"/>
    <property type="evidence" value="ECO:0007669"/>
    <property type="project" value="UniProtKB-UniRule"/>
</dbReference>
<evidence type="ECO:0000256" key="5">
    <source>
        <dbReference type="ARBA" id="ARBA00022692"/>
    </source>
</evidence>
<evidence type="ECO:0000256" key="14">
    <source>
        <dbReference type="RuleBase" id="RU003848"/>
    </source>
</evidence>
<dbReference type="NCBIfam" id="NF009992">
    <property type="entry name" value="PRK13461.1"/>
    <property type="match status" value="1"/>
</dbReference>
<keyword evidence="6 13" id="KW-0375">Hydrogen ion transport</keyword>
<comment type="function">
    <text evidence="11 13">F(1)F(0) ATP synthase produces ATP from ADP in the presence of a proton or sodium gradient. F-type ATPases consist of two structural domains, F(1) containing the extramembraneous catalytic core and F(0) containing the membrane proton channel, linked together by a central stalk and a peripheral stalk. During catalysis, ATP synthesis in the catalytic domain of F(1) is coupled via a rotary mechanism of the central stalk subunits to proton translocation.</text>
</comment>
<protein>
    <recommendedName>
        <fullName evidence="13">ATP synthase subunit b</fullName>
    </recommendedName>
    <alternativeName>
        <fullName evidence="13">ATP synthase F(0) sector subunit b</fullName>
    </alternativeName>
    <alternativeName>
        <fullName evidence="13">ATPase subunit I</fullName>
    </alternativeName>
    <alternativeName>
        <fullName evidence="13">F-type ATPase subunit b</fullName>
        <shortName evidence="13">F-ATPase subunit b</shortName>
    </alternativeName>
</protein>
<keyword evidence="10 13" id="KW-0066">ATP synthesis</keyword>
<dbReference type="OrthoDB" id="9795863at2"/>
<dbReference type="EMBL" id="FQXO01000086">
    <property type="protein sequence ID" value="SHH82194.1"/>
    <property type="molecule type" value="Genomic_DNA"/>
</dbReference>
<comment type="subunit">
    <text evidence="13">F-type ATPases have 2 components, F(1) - the catalytic core - and F(0) - the membrane proton channel. F(1) has five subunits: alpha(3), beta(3), gamma(1), delta(1), epsilon(1). F(0) has three main subunits: a(1), b(2) and c(10-14). The alpha and beta chains form an alternating ring which encloses part of the gamma chain. F(1) is attached to F(0) by a central stalk formed by the gamma and epsilon chains, while a peripheral stalk is formed by the delta and b chains.</text>
</comment>
<dbReference type="SUPFAM" id="SSF81573">
    <property type="entry name" value="F1F0 ATP synthase subunit B, membrane domain"/>
    <property type="match status" value="1"/>
</dbReference>
<comment type="function">
    <text evidence="13">Component of the F(0) channel, it forms part of the peripheral stalk, linking F(1) to F(0).</text>
</comment>
<evidence type="ECO:0000313" key="16">
    <source>
        <dbReference type="EMBL" id="SHH82194.1"/>
    </source>
</evidence>
<dbReference type="AlphaFoldDB" id="A0A1M5W4R5"/>
<sequence>MSIDVRVIPELSSLIMQIAATIILFLILRHFLFKPVTEFLNARKEKIANDLSAANKDKEEAQNLKREYEMKIESSKKEAQEIIEAARRRGEEVREEIINEARKEAEAIIEKARKEIEREREKAVEELKEEVVTIAMLAASKVIDKNLDAKAHKEIINKFINEVGEAKWQN</sequence>
<dbReference type="NCBIfam" id="TIGR01144">
    <property type="entry name" value="ATP_synt_b"/>
    <property type="match status" value="1"/>
</dbReference>
<evidence type="ECO:0000256" key="10">
    <source>
        <dbReference type="ARBA" id="ARBA00023310"/>
    </source>
</evidence>
<keyword evidence="3 13" id="KW-1003">Cell membrane</keyword>
<keyword evidence="4 13" id="KW-0138">CF(0)</keyword>
<dbReference type="GO" id="GO:0012505">
    <property type="term" value="C:endomembrane system"/>
    <property type="evidence" value="ECO:0007669"/>
    <property type="project" value="UniProtKB-SubCell"/>
</dbReference>
<evidence type="ECO:0000256" key="9">
    <source>
        <dbReference type="ARBA" id="ARBA00023136"/>
    </source>
</evidence>
<evidence type="ECO:0000256" key="3">
    <source>
        <dbReference type="ARBA" id="ARBA00022475"/>
    </source>
</evidence>
<dbReference type="RefSeq" id="WP_052045194.1">
    <property type="nucleotide sequence ID" value="NZ_FQXO01000086.1"/>
</dbReference>
<evidence type="ECO:0000256" key="8">
    <source>
        <dbReference type="ARBA" id="ARBA00023065"/>
    </source>
</evidence>
<proteinExistence type="inferred from homology"/>
<dbReference type="PANTHER" id="PTHR33445:SF1">
    <property type="entry name" value="ATP SYNTHASE SUBUNIT B"/>
    <property type="match status" value="1"/>
</dbReference>
<dbReference type="Gene3D" id="1.20.5.620">
    <property type="entry name" value="F1F0 ATP synthase subunit B, membrane domain"/>
    <property type="match status" value="1"/>
</dbReference>
<dbReference type="GO" id="GO:0005886">
    <property type="term" value="C:plasma membrane"/>
    <property type="evidence" value="ECO:0007669"/>
    <property type="project" value="UniProtKB-SubCell"/>
</dbReference>
<evidence type="ECO:0000256" key="1">
    <source>
        <dbReference type="ARBA" id="ARBA00005513"/>
    </source>
</evidence>
<reference evidence="17" key="1">
    <citation type="submission" date="2016-11" db="EMBL/GenBank/DDBJ databases">
        <authorList>
            <person name="Varghese N."/>
            <person name="Submissions S."/>
        </authorList>
    </citation>
    <scope>NUCLEOTIDE SEQUENCE [LARGE SCALE GENOMIC DNA]</scope>
    <source>
        <strain evidence="17">DSM 13643</strain>
    </source>
</reference>
<evidence type="ECO:0000313" key="17">
    <source>
        <dbReference type="Proteomes" id="UP000183967"/>
    </source>
</evidence>
<evidence type="ECO:0000256" key="15">
    <source>
        <dbReference type="SAM" id="Coils"/>
    </source>
</evidence>
<keyword evidence="17" id="KW-1185">Reference proteome</keyword>
<evidence type="ECO:0000256" key="6">
    <source>
        <dbReference type="ARBA" id="ARBA00022781"/>
    </source>
</evidence>
<evidence type="ECO:0000256" key="4">
    <source>
        <dbReference type="ARBA" id="ARBA00022547"/>
    </source>
</evidence>
<feature type="coiled-coil region" evidence="15">
    <location>
        <begin position="44"/>
        <end position="133"/>
    </location>
</feature>
<dbReference type="InterPro" id="IPR028987">
    <property type="entry name" value="ATP_synth_B-like_membr_sf"/>
</dbReference>
<dbReference type="InterPro" id="IPR050059">
    <property type="entry name" value="ATP_synthase_B_chain"/>
</dbReference>
<dbReference type="PANTHER" id="PTHR33445">
    <property type="entry name" value="ATP SYNTHASE SUBUNIT B', CHLOROPLASTIC"/>
    <property type="match status" value="1"/>
</dbReference>